<keyword evidence="1" id="KW-0175">Coiled coil</keyword>
<protein>
    <recommendedName>
        <fullName evidence="5">MgtE protein</fullName>
    </recommendedName>
</protein>
<dbReference type="Proteomes" id="UP000644756">
    <property type="component" value="Unassembled WGS sequence"/>
</dbReference>
<feature type="transmembrane region" description="Helical" evidence="2">
    <location>
        <begin position="16"/>
        <end position="37"/>
    </location>
</feature>
<keyword evidence="2" id="KW-1133">Transmembrane helix</keyword>
<proteinExistence type="predicted"/>
<gene>
    <name evidence="3" type="ORF">GCM10010916_31580</name>
</gene>
<dbReference type="AlphaFoldDB" id="A0A917FVJ1"/>
<sequence>MADLEEERSYSRFERFMFFVTPILFTLVLLGVLLILFNVDLRNKALEIGNQIPIIGSMLPDAPGAQNELSEEALRSTNTSKRITELEALLASKEAELSQATADSTKQDQLIADLEGQVEQLQRINDEKLLDDEEYTSHIQNLAAMYAQITPSKAAPIMQSMEMEEMVLILNAMRPENRVRILERMNPKTAADATILMKDITSAKDQQIAALQARVNRMQSATAVEAAVLDEAQLNATFSSMPAASAADLLLKMAEVSQSKVLRILNAVDSAPRSQILAEMSAQNEDLTARLVSNLMN</sequence>
<evidence type="ECO:0000313" key="4">
    <source>
        <dbReference type="Proteomes" id="UP000644756"/>
    </source>
</evidence>
<reference evidence="3" key="2">
    <citation type="submission" date="2020-09" db="EMBL/GenBank/DDBJ databases">
        <authorList>
            <person name="Sun Q."/>
            <person name="Zhou Y."/>
        </authorList>
    </citation>
    <scope>NUCLEOTIDE SEQUENCE</scope>
    <source>
        <strain evidence="3">CGMCC 1.12987</strain>
    </source>
</reference>
<reference evidence="3" key="1">
    <citation type="journal article" date="2014" name="Int. J. Syst. Evol. Microbiol.">
        <title>Complete genome sequence of Corynebacterium casei LMG S-19264T (=DSM 44701T), isolated from a smear-ripened cheese.</title>
        <authorList>
            <consortium name="US DOE Joint Genome Institute (JGI-PGF)"/>
            <person name="Walter F."/>
            <person name="Albersmeier A."/>
            <person name="Kalinowski J."/>
            <person name="Ruckert C."/>
        </authorList>
    </citation>
    <scope>NUCLEOTIDE SEQUENCE</scope>
    <source>
        <strain evidence="3">CGMCC 1.12987</strain>
    </source>
</reference>
<evidence type="ECO:0000313" key="3">
    <source>
        <dbReference type="EMBL" id="GGG12397.1"/>
    </source>
</evidence>
<keyword evidence="2" id="KW-0472">Membrane</keyword>
<evidence type="ECO:0000256" key="2">
    <source>
        <dbReference type="SAM" id="Phobius"/>
    </source>
</evidence>
<dbReference type="SUPFAM" id="SSF158791">
    <property type="entry name" value="MgtE N-terminal domain-like"/>
    <property type="match status" value="1"/>
</dbReference>
<keyword evidence="4" id="KW-1185">Reference proteome</keyword>
<name>A0A917FVJ1_9BACL</name>
<evidence type="ECO:0000256" key="1">
    <source>
        <dbReference type="SAM" id="Coils"/>
    </source>
</evidence>
<dbReference type="RefSeq" id="WP_188532039.1">
    <property type="nucleotide sequence ID" value="NZ_BMGR01000010.1"/>
</dbReference>
<comment type="caution">
    <text evidence="3">The sequence shown here is derived from an EMBL/GenBank/DDBJ whole genome shotgun (WGS) entry which is preliminary data.</text>
</comment>
<dbReference type="EMBL" id="BMGR01000010">
    <property type="protein sequence ID" value="GGG12397.1"/>
    <property type="molecule type" value="Genomic_DNA"/>
</dbReference>
<evidence type="ECO:0008006" key="5">
    <source>
        <dbReference type="Google" id="ProtNLM"/>
    </source>
</evidence>
<accession>A0A917FVJ1</accession>
<feature type="coiled-coil region" evidence="1">
    <location>
        <begin position="83"/>
        <end position="131"/>
    </location>
</feature>
<keyword evidence="2" id="KW-0812">Transmembrane</keyword>
<organism evidence="3 4">
    <name type="scientific">Paenibacillus abyssi</name>
    <dbReference type="NCBI Taxonomy" id="1340531"/>
    <lineage>
        <taxon>Bacteria</taxon>
        <taxon>Bacillati</taxon>
        <taxon>Bacillota</taxon>
        <taxon>Bacilli</taxon>
        <taxon>Bacillales</taxon>
        <taxon>Paenibacillaceae</taxon>
        <taxon>Paenibacillus</taxon>
    </lineage>
</organism>